<feature type="region of interest" description="Disordered" evidence="5">
    <location>
        <begin position="1216"/>
        <end position="1243"/>
    </location>
</feature>
<evidence type="ECO:0000313" key="6">
    <source>
        <dbReference type="EMBL" id="CAH1786631.1"/>
    </source>
</evidence>
<feature type="region of interest" description="Disordered" evidence="5">
    <location>
        <begin position="1003"/>
        <end position="1047"/>
    </location>
</feature>
<dbReference type="GO" id="GO:0001006">
    <property type="term" value="F:RNA polymerase III type 3 promoter sequence-specific DNA binding"/>
    <property type="evidence" value="ECO:0007669"/>
    <property type="project" value="TreeGrafter"/>
</dbReference>
<dbReference type="GO" id="GO:0042796">
    <property type="term" value="P:snRNA transcription by RNA polymerase III"/>
    <property type="evidence" value="ECO:0007669"/>
    <property type="project" value="TreeGrafter"/>
</dbReference>
<dbReference type="Gene3D" id="1.10.10.60">
    <property type="entry name" value="Homeodomain-like"/>
    <property type="match status" value="4"/>
</dbReference>
<dbReference type="GO" id="GO:0000978">
    <property type="term" value="F:RNA polymerase II cis-regulatory region sequence-specific DNA binding"/>
    <property type="evidence" value="ECO:0007669"/>
    <property type="project" value="TreeGrafter"/>
</dbReference>
<feature type="region of interest" description="Disordered" evidence="5">
    <location>
        <begin position="1282"/>
        <end position="1336"/>
    </location>
</feature>
<comment type="caution">
    <text evidence="6">The sequence shown here is derived from an EMBL/GenBank/DDBJ whole genome shotgun (WGS) entry which is preliminary data.</text>
</comment>
<dbReference type="EMBL" id="CAIIXF020000006">
    <property type="protein sequence ID" value="CAH1786631.1"/>
    <property type="molecule type" value="Genomic_DNA"/>
</dbReference>
<gene>
    <name evidence="6" type="ORF">OFUS_LOCUS12487</name>
</gene>
<evidence type="ECO:0000256" key="5">
    <source>
        <dbReference type="SAM" id="MobiDB-lite"/>
    </source>
</evidence>
<accession>A0A8J1TYZ6</accession>
<dbReference type="InterPro" id="IPR017930">
    <property type="entry name" value="Myb_dom"/>
</dbReference>
<organism evidence="6 7">
    <name type="scientific">Owenia fusiformis</name>
    <name type="common">Polychaete worm</name>
    <dbReference type="NCBI Taxonomy" id="6347"/>
    <lineage>
        <taxon>Eukaryota</taxon>
        <taxon>Metazoa</taxon>
        <taxon>Spiralia</taxon>
        <taxon>Lophotrochozoa</taxon>
        <taxon>Annelida</taxon>
        <taxon>Polychaeta</taxon>
        <taxon>Sedentaria</taxon>
        <taxon>Canalipalpata</taxon>
        <taxon>Sabellida</taxon>
        <taxon>Oweniida</taxon>
        <taxon>Oweniidae</taxon>
        <taxon>Owenia</taxon>
    </lineage>
</organism>
<dbReference type="CDD" id="cd00167">
    <property type="entry name" value="SANT"/>
    <property type="match status" value="4"/>
</dbReference>
<dbReference type="SUPFAM" id="SSF46689">
    <property type="entry name" value="Homeodomain-like"/>
    <property type="match status" value="3"/>
</dbReference>
<dbReference type="OrthoDB" id="2143914at2759"/>
<evidence type="ECO:0000256" key="3">
    <source>
        <dbReference type="ARBA" id="ARBA00023163"/>
    </source>
</evidence>
<dbReference type="PROSITE" id="PS51294">
    <property type="entry name" value="HTH_MYB"/>
    <property type="match status" value="3"/>
</dbReference>
<dbReference type="PANTHER" id="PTHR46621:SF1">
    <property type="entry name" value="SNRNA-ACTIVATING PROTEIN COMPLEX SUBUNIT 4"/>
    <property type="match status" value="1"/>
</dbReference>
<dbReference type="GO" id="GO:0042795">
    <property type="term" value="P:snRNA transcription by RNA polymerase II"/>
    <property type="evidence" value="ECO:0007669"/>
    <property type="project" value="TreeGrafter"/>
</dbReference>
<dbReference type="Proteomes" id="UP000749559">
    <property type="component" value="Unassembled WGS sequence"/>
</dbReference>
<protein>
    <submittedName>
        <fullName evidence="6">Uncharacterized protein</fullName>
    </submittedName>
</protein>
<evidence type="ECO:0000313" key="7">
    <source>
        <dbReference type="Proteomes" id="UP000749559"/>
    </source>
</evidence>
<dbReference type="InterPro" id="IPR001005">
    <property type="entry name" value="SANT/Myb"/>
</dbReference>
<evidence type="ECO:0000256" key="4">
    <source>
        <dbReference type="ARBA" id="ARBA00023242"/>
    </source>
</evidence>
<keyword evidence="7" id="KW-1185">Reference proteome</keyword>
<dbReference type="PANTHER" id="PTHR46621">
    <property type="entry name" value="SNRNA-ACTIVATING PROTEIN COMPLEX SUBUNIT 4"/>
    <property type="match status" value="1"/>
</dbReference>
<keyword evidence="2" id="KW-0238">DNA-binding</keyword>
<keyword evidence="1" id="KW-0805">Transcription regulation</keyword>
<keyword evidence="4" id="KW-0539">Nucleus</keyword>
<feature type="compositionally biased region" description="Polar residues" evidence="5">
    <location>
        <begin position="1282"/>
        <end position="1295"/>
    </location>
</feature>
<name>A0A8J1TYZ6_OWEFU</name>
<dbReference type="Pfam" id="PF00249">
    <property type="entry name" value="Myb_DNA-binding"/>
    <property type="match status" value="4"/>
</dbReference>
<reference evidence="6" key="1">
    <citation type="submission" date="2022-03" db="EMBL/GenBank/DDBJ databases">
        <authorList>
            <person name="Martin C."/>
        </authorList>
    </citation>
    <scope>NUCLEOTIDE SEQUENCE</scope>
</reference>
<dbReference type="PROSITE" id="PS50090">
    <property type="entry name" value="MYB_LIKE"/>
    <property type="match status" value="4"/>
</dbReference>
<feature type="compositionally biased region" description="Basic and acidic residues" evidence="5">
    <location>
        <begin position="1010"/>
        <end position="1020"/>
    </location>
</feature>
<feature type="compositionally biased region" description="Polar residues" evidence="5">
    <location>
        <begin position="1031"/>
        <end position="1046"/>
    </location>
</feature>
<dbReference type="InterPro" id="IPR051575">
    <property type="entry name" value="Myb-like_DNA-bd"/>
</dbReference>
<proteinExistence type="predicted"/>
<feature type="compositionally biased region" description="Basic and acidic residues" evidence="5">
    <location>
        <begin position="140"/>
        <end position="158"/>
    </location>
</feature>
<feature type="region of interest" description="Disordered" evidence="5">
    <location>
        <begin position="1057"/>
        <end position="1076"/>
    </location>
</feature>
<feature type="compositionally biased region" description="Polar residues" evidence="5">
    <location>
        <begin position="61"/>
        <end position="87"/>
    </location>
</feature>
<feature type="region of interest" description="Disordered" evidence="5">
    <location>
        <begin position="28"/>
        <end position="97"/>
    </location>
</feature>
<dbReference type="GO" id="GO:0019185">
    <property type="term" value="C:snRNA-activating protein complex"/>
    <property type="evidence" value="ECO:0007669"/>
    <property type="project" value="TreeGrafter"/>
</dbReference>
<evidence type="ECO:0000256" key="2">
    <source>
        <dbReference type="ARBA" id="ARBA00023125"/>
    </source>
</evidence>
<feature type="compositionally biased region" description="Acidic residues" evidence="5">
    <location>
        <begin position="31"/>
        <end position="55"/>
    </location>
</feature>
<sequence length="1336" mass="153087">MASSVKLEDWNDRQKIADDIERLKLALQDGQDSEYDSEDEDGFVMDDNPDDEAEGGDAFLTSPNDVSYTSRLQSPSRESPEMSQSSGALPGLPEDTENISLEDLPVSEETCLALNRAYQEVIAENMKRIELVLTQNRERQTQIEEEHRKDASKKDEPAAPKNRISVYTSPYFKDVNLMNPPPNQDTRLKQLKGQLDPHMKCSTKWKNRDKQILVKAIKQDRLQALLLPYMTRMEIEHEKLSKAAMPDLKEEIRARIEDIKKDMARLKKNPPGDYLGTREESNKIDWMKISTINLDGSHNAKECELMWKHNLHVDVNKDPWSKEEEERLTCLVQEYNGKEWPTIASKLNTNRTPFECLKYYQSNLNPELTNTNADWTEDEEDLLAAVVDHCRLGDHISYRRVAYYMEGKNQNQCISKWRKMDPNKRHGQWTKVEDQQLMEAVKTFGGRDWWKIQQHVPGRDQVQCHERWNSMIDPLIHKGPWTLEEDEALLNLVEKTGKGSWSTIAKNMPTRRIDNACLLRYKRLMLWKQQNEWLLEQTPETVNYLLWNRRTAIPSTRAQEDDLDAQMGQDEELAILRQVKSEKNKEDLLEELMEAPKKPKSDAQARLDKAVANKAKVVQKKWTELDKERLLVLQQAELIKQGRMVPRPPRTTVTRLADVAGKQKTVMSQIEKSVVGKLKSQDKLSKARAKAVGETLRLKSNKKNKMGVELSAQLLNVDHNMSVRDMLKLAREVRKEVLGQSKPPKVRGRPVLANAINVRQVEHNLMKMLRNRVTKQLKAGRPRKHFLNDRPLTNAGAKETYSLTAENKVANLMFKALRVDTKRCLSIGPELKDVGFHNLMMRETEKEQIKLKADKELTEALREGQKPCVRNNILNKHKLKRAAMEKKVREQMWALSSLEEDFDTVTQVAAMQGVKEIKDELLDEYKNQVIAKSADDGPKRKKAMRAEEYVEIDETDDTKELNLMSPPITKLPPLPPNITTINAFKMLLLNRKKLVKRAGSLYEPPKLGKKTADDASKDSNENTEDEDLSPPSDTDQPGSSSQVNEHAQSEDIFVKIEPGENAQVQNQARKPRNNGILKRVKKTSDYQALKARFSSLFLWPALLSTIGPKEEEIPNFPIKIEPEKLGIFPQPPLKQATRVYKELAAPNSTKYKKRKYACLASSRKKKFNLKSRLEKAKFKLVSLQGLATRYKDHEEWKEYGEAIKQYREEHNIVPKNVPAANKQSRKEKLKASLAGDSPPRRKSARFIAKQIKKEISTTPSPEDSIPTPLEQAVDVPMEQSYDTSMAQPVVEQSENAPADISEGLINVKNNPYDDVNAPHESCNGLYAHETHNGDSE</sequence>
<evidence type="ECO:0000256" key="1">
    <source>
        <dbReference type="ARBA" id="ARBA00023015"/>
    </source>
</evidence>
<dbReference type="SMART" id="SM00717">
    <property type="entry name" value="SANT"/>
    <property type="match status" value="4"/>
</dbReference>
<keyword evidence="3" id="KW-0804">Transcription</keyword>
<dbReference type="InterPro" id="IPR009057">
    <property type="entry name" value="Homeodomain-like_sf"/>
</dbReference>
<feature type="region of interest" description="Disordered" evidence="5">
    <location>
        <begin position="140"/>
        <end position="163"/>
    </location>
</feature>